<sequence>MATPLHSTPIQLPSQFTAVDLAATLLLSNGGGFNCGLHYARQTPPAIASHLLPNPNPNPRPSPDRRQTQSALAYQLPAT</sequence>
<organism evidence="2">
    <name type="scientific">Drosophila melanogaster</name>
    <name type="common">Fruit fly</name>
    <dbReference type="NCBI Taxonomy" id="7227"/>
    <lineage>
        <taxon>Eukaryota</taxon>
        <taxon>Metazoa</taxon>
        <taxon>Ecdysozoa</taxon>
        <taxon>Arthropoda</taxon>
        <taxon>Hexapoda</taxon>
        <taxon>Insecta</taxon>
        <taxon>Pterygota</taxon>
        <taxon>Neoptera</taxon>
        <taxon>Endopterygota</taxon>
        <taxon>Diptera</taxon>
        <taxon>Brachycera</taxon>
        <taxon>Muscomorpha</taxon>
        <taxon>Ephydroidea</taxon>
        <taxon>Drosophilidae</taxon>
        <taxon>Drosophila</taxon>
        <taxon>Sophophora</taxon>
    </lineage>
</organism>
<name>Q6IJ52_DROME</name>
<gene>
    <name evidence="2" type="ORF">HDC15882</name>
</gene>
<feature type="compositionally biased region" description="Polar residues" evidence="1">
    <location>
        <begin position="68"/>
        <end position="79"/>
    </location>
</feature>
<accession>Q6IJ52</accession>
<dbReference type="EMBL" id="BK002864">
    <property type="protein sequence ID" value="DAA04369.1"/>
    <property type="molecule type" value="Genomic_DNA"/>
</dbReference>
<evidence type="ECO:0000256" key="1">
    <source>
        <dbReference type="SAM" id="MobiDB-lite"/>
    </source>
</evidence>
<feature type="region of interest" description="Disordered" evidence="1">
    <location>
        <begin position="47"/>
        <end position="79"/>
    </location>
</feature>
<dbReference type="AlphaFoldDB" id="Q6IJ52"/>
<proteinExistence type="predicted"/>
<reference evidence="2" key="1">
    <citation type="journal article" date="2003" name="Genome Biol.">
        <title>An integrated gene annotation and transcriptional profiling approach towards the full gene content of the Drosophila genome.</title>
        <authorList>
            <person name="Hild M."/>
            <person name="Beckmann B."/>
            <person name="Haas S.A."/>
            <person name="Koch B."/>
            <person name="Solovyev V."/>
            <person name="Busold C."/>
            <person name="Fellenberg K."/>
            <person name="Boutros M."/>
            <person name="Vingron M."/>
            <person name="Sauer F."/>
            <person name="Hoheisel J.D."/>
            <person name="Paro R."/>
        </authorList>
    </citation>
    <scope>NUCLEOTIDE SEQUENCE</scope>
</reference>
<evidence type="ECO:0000313" key="2">
    <source>
        <dbReference type="EMBL" id="DAA04369.1"/>
    </source>
</evidence>
<protein>
    <submittedName>
        <fullName evidence="2">HDC15882</fullName>
    </submittedName>
</protein>